<name>A0A368K2V5_9HYPH</name>
<organism evidence="3 4">
    <name type="scientific">Phyllobacterium salinisoli</name>
    <dbReference type="NCBI Taxonomy" id="1899321"/>
    <lineage>
        <taxon>Bacteria</taxon>
        <taxon>Pseudomonadati</taxon>
        <taxon>Pseudomonadota</taxon>
        <taxon>Alphaproteobacteria</taxon>
        <taxon>Hyphomicrobiales</taxon>
        <taxon>Phyllobacteriaceae</taxon>
        <taxon>Phyllobacterium</taxon>
    </lineage>
</organism>
<dbReference type="AlphaFoldDB" id="A0A368K2V5"/>
<feature type="region of interest" description="Disordered" evidence="1">
    <location>
        <begin position="233"/>
        <end position="324"/>
    </location>
</feature>
<evidence type="ECO:0000256" key="1">
    <source>
        <dbReference type="SAM" id="MobiDB-lite"/>
    </source>
</evidence>
<feature type="transmembrane region" description="Helical" evidence="2">
    <location>
        <begin position="195"/>
        <end position="213"/>
    </location>
</feature>
<protein>
    <submittedName>
        <fullName evidence="3">Transcriptional regulator</fullName>
    </submittedName>
</protein>
<feature type="region of interest" description="Disordered" evidence="1">
    <location>
        <begin position="129"/>
        <end position="161"/>
    </location>
</feature>
<feature type="compositionally biased region" description="Low complexity" evidence="1">
    <location>
        <begin position="298"/>
        <end position="318"/>
    </location>
</feature>
<dbReference type="Proteomes" id="UP000253420">
    <property type="component" value="Unassembled WGS sequence"/>
</dbReference>
<keyword evidence="4" id="KW-1185">Reference proteome</keyword>
<reference evidence="3 4" key="1">
    <citation type="submission" date="2018-07" db="EMBL/GenBank/DDBJ databases">
        <title>The draft genome of Phyllobacterium salinisoli.</title>
        <authorList>
            <person name="Liu L."/>
            <person name="Li L."/>
            <person name="Zhang X."/>
            <person name="Liang L."/>
        </authorList>
    </citation>
    <scope>NUCLEOTIDE SEQUENCE [LARGE SCALE GENOMIC DNA]</scope>
    <source>
        <strain evidence="3 4">LLAN61</strain>
    </source>
</reference>
<proteinExistence type="predicted"/>
<evidence type="ECO:0000313" key="3">
    <source>
        <dbReference type="EMBL" id="RCS23726.1"/>
    </source>
</evidence>
<evidence type="ECO:0000256" key="2">
    <source>
        <dbReference type="SAM" id="Phobius"/>
    </source>
</evidence>
<accession>A0A368K2V5</accession>
<keyword evidence="2" id="KW-0812">Transmembrane</keyword>
<gene>
    <name evidence="3" type="ORF">DUT91_10585</name>
</gene>
<keyword evidence="2" id="KW-0472">Membrane</keyword>
<sequence length="512" mass="54859">MADFAAVLKKTIDAQAHPTPELRQRVYAKARATIEQKLVAANAPAAVANRQRQALEDAIADVEAQYSAPETPEEPEVIPQAPAVDGPAAQTYHVEETAPAEETIVPEAEPVGELEQEQHSDPLEEFLKGAQPASSHHPDRGLQALHADDPVLSPDLGARDEWRNDRAEEDAFARAPSYDDAGYVHEERRGPGRGLILGLLALLVLGGAGYAAWSNKDQLQTYLTGVMDQFNTSGEVADEPVPPAPSEQQPTAEPQAPAENGASQQPEGVPKLTQRLMPDGSEVDPGPAGDKPGIGEGTSVAASSDQAQAQQPAANEATPTPPAAAVPVGQQAFFYEERNGREAGSAKKGSVVWSVVQDSSGDGQPEEPAIRADVSVPESNLRLRMTIRRNTDKSMPASHVIEMIFIVPDNFAGGAIDNVQRVTFKDTEQSAGSPLIAVPLKIADNFFFVALNDARTAVDTNMTLMRRQQWIDIPITYRTGRRALITVEKGVPGDKVFDEVFKDWGDTSNTGG</sequence>
<dbReference type="OrthoDB" id="8442940at2"/>
<keyword evidence="2" id="KW-1133">Transmembrane helix</keyword>
<comment type="caution">
    <text evidence="3">The sequence shown here is derived from an EMBL/GenBank/DDBJ whole genome shotgun (WGS) entry which is preliminary data.</text>
</comment>
<evidence type="ECO:0000313" key="4">
    <source>
        <dbReference type="Proteomes" id="UP000253420"/>
    </source>
</evidence>
<dbReference type="EMBL" id="QOZG01000004">
    <property type="protein sequence ID" value="RCS23726.1"/>
    <property type="molecule type" value="Genomic_DNA"/>
</dbReference>
<dbReference type="RefSeq" id="WP_114440367.1">
    <property type="nucleotide sequence ID" value="NZ_QOZG01000004.1"/>
</dbReference>